<dbReference type="OrthoDB" id="9779910at2"/>
<evidence type="ECO:0000313" key="2">
    <source>
        <dbReference type="EMBL" id="SHO72628.1"/>
    </source>
</evidence>
<sequence length="227" mass="26267">MLKNLLNLMFPKTCKGCDALLLYNEVIICAECRHKLPLTQHHLIKNNSTFKKFYGIIPTEFCSAMLYFHKDGIVQNLIHNLKYKNCQEIGTLLGDWYSHEIKHVEELKDVTDIIPVPLHKKRFKERGYNQITTFCQSLAENLQVKFNEELLHRNSYSKTQTKKNKTERNNISNAIFEISHCYTEEKKHFLLVDDVITSGATLEACAKTLLKIPNSKISIITIAYSDS</sequence>
<dbReference type="InterPro" id="IPR000836">
    <property type="entry name" value="PRTase_dom"/>
</dbReference>
<accession>A0A1M7ZUT5</accession>
<reference evidence="3" key="1">
    <citation type="submission" date="2016-12" db="EMBL/GenBank/DDBJ databases">
        <authorList>
            <person name="Varghese N."/>
            <person name="Submissions S."/>
        </authorList>
    </citation>
    <scope>NUCLEOTIDE SEQUENCE [LARGE SCALE GENOMIC DNA]</scope>
    <source>
        <strain evidence="3">DSM 18830</strain>
    </source>
</reference>
<evidence type="ECO:0000313" key="3">
    <source>
        <dbReference type="Proteomes" id="UP000184611"/>
    </source>
</evidence>
<dbReference type="STRING" id="416016.SAMN05443547_0962"/>
<keyword evidence="3" id="KW-1185">Reference proteome</keyword>
<dbReference type="InterPro" id="IPR029057">
    <property type="entry name" value="PRTase-like"/>
</dbReference>
<dbReference type="PANTHER" id="PTHR47505:SF1">
    <property type="entry name" value="DNA UTILIZATION PROTEIN YHGH"/>
    <property type="match status" value="1"/>
</dbReference>
<dbReference type="InterPro" id="IPR051910">
    <property type="entry name" value="ComF/GntX_DNA_util-trans"/>
</dbReference>
<organism evidence="2 3">
    <name type="scientific">Flavobacterium cucumis</name>
    <dbReference type="NCBI Taxonomy" id="416016"/>
    <lineage>
        <taxon>Bacteria</taxon>
        <taxon>Pseudomonadati</taxon>
        <taxon>Bacteroidota</taxon>
        <taxon>Flavobacteriia</taxon>
        <taxon>Flavobacteriales</taxon>
        <taxon>Flavobacteriaceae</taxon>
        <taxon>Flavobacterium</taxon>
    </lineage>
</organism>
<dbReference type="Gene3D" id="3.40.50.2020">
    <property type="match status" value="1"/>
</dbReference>
<name>A0A1M7ZUT5_9FLAO</name>
<dbReference type="Proteomes" id="UP000184611">
    <property type="component" value="Unassembled WGS sequence"/>
</dbReference>
<dbReference type="SUPFAM" id="SSF53271">
    <property type="entry name" value="PRTase-like"/>
    <property type="match status" value="1"/>
</dbReference>
<protein>
    <submittedName>
        <fullName evidence="2">ComF family protein</fullName>
    </submittedName>
</protein>
<dbReference type="EMBL" id="FRYK01000001">
    <property type="protein sequence ID" value="SHO72628.1"/>
    <property type="molecule type" value="Genomic_DNA"/>
</dbReference>
<gene>
    <name evidence="2" type="ORF">SAMN05443547_0962</name>
</gene>
<dbReference type="AlphaFoldDB" id="A0A1M7ZUT5"/>
<proteinExistence type="inferred from homology"/>
<dbReference type="CDD" id="cd06223">
    <property type="entry name" value="PRTases_typeI"/>
    <property type="match status" value="1"/>
</dbReference>
<evidence type="ECO:0000256" key="1">
    <source>
        <dbReference type="ARBA" id="ARBA00008007"/>
    </source>
</evidence>
<dbReference type="PANTHER" id="PTHR47505">
    <property type="entry name" value="DNA UTILIZATION PROTEIN YHGH"/>
    <property type="match status" value="1"/>
</dbReference>
<comment type="similarity">
    <text evidence="1">Belongs to the ComF/GntX family.</text>
</comment>